<name>A0ABN3T2W1_9ACTN</name>
<evidence type="ECO:0000256" key="4">
    <source>
        <dbReference type="ARBA" id="ARBA00022813"/>
    </source>
</evidence>
<comment type="pathway">
    <text evidence="6">Amino-acid biosynthesis; L-arginine biosynthesis; N(2)-acetyl-L-ornithine from L-glutamate: step 1/4.</text>
</comment>
<feature type="site" description="Involved in the stabilization of negative charge on the oxyanion by the formation of the oxyanion hole" evidence="6">
    <location>
        <position position="110"/>
    </location>
</feature>
<accession>A0ABN3T2W1</accession>
<keyword evidence="6" id="KW-0055">Arginine biosynthesis</keyword>
<proteinExistence type="inferred from homology"/>
<dbReference type="Gene3D" id="3.10.20.340">
    <property type="entry name" value="ArgJ beta chain, C-terminal domain"/>
    <property type="match status" value="1"/>
</dbReference>
<dbReference type="Pfam" id="PF01960">
    <property type="entry name" value="ArgJ"/>
    <property type="match status" value="1"/>
</dbReference>
<comment type="subunit">
    <text evidence="2 6">Heterotetramer of two alpha and two beta chains.</text>
</comment>
<keyword evidence="3 6" id="KW-0808">Transferase</keyword>
<keyword evidence="4 6" id="KW-0068">Autocatalytic cleavage</keyword>
<feature type="active site" description="Nucleophile" evidence="6">
    <location>
        <position position="180"/>
    </location>
</feature>
<feature type="binding site" evidence="6">
    <location>
        <position position="169"/>
    </location>
    <ligand>
        <name>substrate</name>
    </ligand>
</feature>
<evidence type="ECO:0000256" key="5">
    <source>
        <dbReference type="ARBA" id="ARBA00023315"/>
    </source>
</evidence>
<comment type="subcellular location">
    <subcellularLocation>
        <location evidence="6">Cytoplasm</location>
    </subcellularLocation>
</comment>
<comment type="similarity">
    <text evidence="1 6">Belongs to the ArgJ family.</text>
</comment>
<keyword evidence="6" id="KW-0028">Amino-acid biosynthesis</keyword>
<comment type="caution">
    <text evidence="7">The sequence shown here is derived from an EMBL/GenBank/DDBJ whole genome shotgun (WGS) entry which is preliminary data.</text>
</comment>
<keyword evidence="6" id="KW-0511">Multifunctional enzyme</keyword>
<protein>
    <recommendedName>
        <fullName evidence="6">Arginine biosynthesis bifunctional protein ArgJ</fullName>
    </recommendedName>
    <domain>
        <recommendedName>
            <fullName evidence="6">Glutamate N-acetyltransferase</fullName>
            <ecNumber evidence="6">2.3.1.35</ecNumber>
        </recommendedName>
        <alternativeName>
            <fullName evidence="6">Ornithine acetyltransferase</fullName>
            <shortName evidence="6">OATase</shortName>
        </alternativeName>
        <alternativeName>
            <fullName evidence="6">Ornithine transacetylase</fullName>
        </alternativeName>
    </domain>
    <domain>
        <recommendedName>
            <fullName evidence="6">Amino-acid acetyltransferase</fullName>
            <ecNumber evidence="6">2.3.1.1</ecNumber>
        </recommendedName>
        <alternativeName>
            <fullName evidence="6">N-acetylglutamate synthase</fullName>
            <shortName evidence="6">AGSase</shortName>
        </alternativeName>
    </domain>
    <component>
        <recommendedName>
            <fullName evidence="6">Arginine biosynthesis bifunctional protein ArgJ alpha chain</fullName>
        </recommendedName>
    </component>
    <component>
        <recommendedName>
            <fullName evidence="6">Arginine biosynthesis bifunctional protein ArgJ beta chain</fullName>
        </recommendedName>
    </component>
</protein>
<feature type="binding site" evidence="6">
    <location>
        <position position="379"/>
    </location>
    <ligand>
        <name>substrate</name>
    </ligand>
</feature>
<sequence>MSVTAPLGFKAAGIAAGIKAGGNRDLALVVNEGPRRAAAGVFTANRVKAAPVLWSQQVLAGGRVRAVVLNSGGANACTGPEGFQDTHATAEKVAEVLADSAGEIAVCSTGLIGERLPMEALLTGVDSAATQLSRDGGLAAADAIRTTDTVSKISFRRGEGGYMVGGMAKGAGMLAPALATMLCVITTDAEVTSEQLDAVLRRATAKTFDRLDADGCMSTNDTVLLLASGASGVTPDLAEFEKKITEVCADLARQLLVDAEGASKAIAIEVVGAASEDDAVKVGRTVSRSNLLKCAIHGEDPNWGRVLAAVGTTDAVFEPDRINVAINGIWICRGGAVGDDRAKVDMRPRDVTITVDLSAGPHSATIHTTDLTAAYVHENSAYSS</sequence>
<dbReference type="PANTHER" id="PTHR23100:SF0">
    <property type="entry name" value="ARGININE BIOSYNTHESIS BIFUNCTIONAL PROTEIN ARGJ, MITOCHONDRIAL"/>
    <property type="match status" value="1"/>
</dbReference>
<comment type="catalytic activity">
    <reaction evidence="6">
        <text>L-glutamate + acetyl-CoA = N-acetyl-L-glutamate + CoA + H(+)</text>
        <dbReference type="Rhea" id="RHEA:24292"/>
        <dbReference type="ChEBI" id="CHEBI:15378"/>
        <dbReference type="ChEBI" id="CHEBI:29985"/>
        <dbReference type="ChEBI" id="CHEBI:44337"/>
        <dbReference type="ChEBI" id="CHEBI:57287"/>
        <dbReference type="ChEBI" id="CHEBI:57288"/>
        <dbReference type="EC" id="2.3.1.1"/>
    </reaction>
</comment>
<evidence type="ECO:0000256" key="2">
    <source>
        <dbReference type="ARBA" id="ARBA00011475"/>
    </source>
</evidence>
<feature type="binding site" evidence="6">
    <location>
        <position position="180"/>
    </location>
    <ligand>
        <name>substrate</name>
    </ligand>
</feature>
<feature type="binding site" evidence="6">
    <location>
        <position position="384"/>
    </location>
    <ligand>
        <name>substrate</name>
    </ligand>
</feature>
<dbReference type="NCBIfam" id="TIGR00120">
    <property type="entry name" value="ArgJ"/>
    <property type="match status" value="1"/>
</dbReference>
<comment type="pathway">
    <text evidence="6">Amino-acid biosynthesis; L-arginine biosynthesis; L-ornithine and N-acetyl-L-glutamate from L-glutamate and N(2)-acetyl-L-ornithine (cyclic): step 1/1.</text>
</comment>
<feature type="chain" id="PRO_5044946367" description="Arginine biosynthesis bifunctional protein ArgJ alpha chain" evidence="6">
    <location>
        <begin position="1"/>
        <end position="179"/>
    </location>
</feature>
<dbReference type="SUPFAM" id="SSF56266">
    <property type="entry name" value="DmpA/ArgJ-like"/>
    <property type="match status" value="1"/>
</dbReference>
<gene>
    <name evidence="6 7" type="primary">argJ</name>
    <name evidence="7" type="ORF">GCM10010412_083190</name>
</gene>
<dbReference type="HAMAP" id="MF_01106">
    <property type="entry name" value="ArgJ"/>
    <property type="match status" value="1"/>
</dbReference>
<dbReference type="EMBL" id="BAAATE010000035">
    <property type="protein sequence ID" value="GAA2692350.1"/>
    <property type="molecule type" value="Genomic_DNA"/>
</dbReference>
<dbReference type="CDD" id="cd02152">
    <property type="entry name" value="OAT"/>
    <property type="match status" value="1"/>
</dbReference>
<reference evidence="7 8" key="1">
    <citation type="journal article" date="2019" name="Int. J. Syst. Evol. Microbiol.">
        <title>The Global Catalogue of Microorganisms (GCM) 10K type strain sequencing project: providing services to taxonomists for standard genome sequencing and annotation.</title>
        <authorList>
            <consortium name="The Broad Institute Genomics Platform"/>
            <consortium name="The Broad Institute Genome Sequencing Center for Infectious Disease"/>
            <person name="Wu L."/>
            <person name="Ma J."/>
        </authorList>
    </citation>
    <scope>NUCLEOTIDE SEQUENCE [LARGE SCALE GENOMIC DNA]</scope>
    <source>
        <strain evidence="7 8">JCM 6835</strain>
    </source>
</reference>
<organism evidence="7 8">
    <name type="scientific">Nonomuraea recticatena</name>
    <dbReference type="NCBI Taxonomy" id="46178"/>
    <lineage>
        <taxon>Bacteria</taxon>
        <taxon>Bacillati</taxon>
        <taxon>Actinomycetota</taxon>
        <taxon>Actinomycetes</taxon>
        <taxon>Streptosporangiales</taxon>
        <taxon>Streptosporangiaceae</taxon>
        <taxon>Nonomuraea</taxon>
    </lineage>
</organism>
<feature type="chain" id="PRO_5044946366" description="Arginine biosynthesis bifunctional protein ArgJ beta chain" evidence="6">
    <location>
        <begin position="180"/>
        <end position="384"/>
    </location>
</feature>
<dbReference type="PANTHER" id="PTHR23100">
    <property type="entry name" value="ARGININE BIOSYNTHESIS BIFUNCTIONAL PROTEIN ARGJ"/>
    <property type="match status" value="1"/>
</dbReference>
<evidence type="ECO:0000256" key="1">
    <source>
        <dbReference type="ARBA" id="ARBA00006774"/>
    </source>
</evidence>
<dbReference type="RefSeq" id="WP_346154603.1">
    <property type="nucleotide sequence ID" value="NZ_BAAATE010000035.1"/>
</dbReference>
<dbReference type="Proteomes" id="UP001501666">
    <property type="component" value="Unassembled WGS sequence"/>
</dbReference>
<evidence type="ECO:0000313" key="8">
    <source>
        <dbReference type="Proteomes" id="UP001501666"/>
    </source>
</evidence>
<evidence type="ECO:0000256" key="3">
    <source>
        <dbReference type="ARBA" id="ARBA00022679"/>
    </source>
</evidence>
<keyword evidence="8" id="KW-1185">Reference proteome</keyword>
<comment type="function">
    <text evidence="6">Catalyzes two activities which are involved in the cyclic version of arginine biosynthesis: the synthesis of N-acetylglutamate from glutamate and acetyl-CoA as the acetyl donor, and of ornithine by transacetylation between N(2)-acetylornithine and glutamate.</text>
</comment>
<dbReference type="NCBIfam" id="NF003802">
    <property type="entry name" value="PRK05388.1"/>
    <property type="match status" value="1"/>
</dbReference>
<evidence type="ECO:0000313" key="7">
    <source>
        <dbReference type="EMBL" id="GAA2692350.1"/>
    </source>
</evidence>
<keyword evidence="5 6" id="KW-0012">Acyltransferase</keyword>
<feature type="binding site" evidence="6">
    <location>
        <position position="260"/>
    </location>
    <ligand>
        <name>substrate</name>
    </ligand>
</feature>
<feature type="site" description="Cleavage; by autolysis" evidence="6">
    <location>
        <begin position="179"/>
        <end position="180"/>
    </location>
</feature>
<feature type="site" description="Involved in the stabilization of negative charge on the oxyanion by the formation of the oxyanion hole" evidence="6">
    <location>
        <position position="109"/>
    </location>
</feature>
<comment type="catalytic activity">
    <reaction evidence="6">
        <text>N(2)-acetyl-L-ornithine + L-glutamate = N-acetyl-L-glutamate + L-ornithine</text>
        <dbReference type="Rhea" id="RHEA:15349"/>
        <dbReference type="ChEBI" id="CHEBI:29985"/>
        <dbReference type="ChEBI" id="CHEBI:44337"/>
        <dbReference type="ChEBI" id="CHEBI:46911"/>
        <dbReference type="ChEBI" id="CHEBI:57805"/>
        <dbReference type="EC" id="2.3.1.35"/>
    </reaction>
</comment>
<feature type="binding site" evidence="6">
    <location>
        <position position="146"/>
    </location>
    <ligand>
        <name>substrate</name>
    </ligand>
</feature>
<dbReference type="InterPro" id="IPR002813">
    <property type="entry name" value="Arg_biosynth_ArgJ"/>
</dbReference>
<dbReference type="EC" id="2.3.1.1" evidence="6"/>
<dbReference type="InterPro" id="IPR042195">
    <property type="entry name" value="ArgJ_beta_C"/>
</dbReference>
<dbReference type="EC" id="2.3.1.35" evidence="6"/>
<keyword evidence="6" id="KW-0963">Cytoplasm</keyword>
<dbReference type="InterPro" id="IPR016117">
    <property type="entry name" value="ArgJ-like_dom_sf"/>
</dbReference>
<evidence type="ECO:0000256" key="6">
    <source>
        <dbReference type="HAMAP-Rule" id="MF_01106"/>
    </source>
</evidence>
<dbReference type="Gene3D" id="3.60.70.12">
    <property type="entry name" value="L-amino peptidase D-ALA esterase/amidase"/>
    <property type="match status" value="1"/>
</dbReference>